<dbReference type="EMBL" id="CAADRP010002118">
    <property type="protein sequence ID" value="VFU61522.1"/>
    <property type="molecule type" value="Genomic_DNA"/>
</dbReference>
<feature type="compositionally biased region" description="Basic residues" evidence="1">
    <location>
        <begin position="179"/>
        <end position="188"/>
    </location>
</feature>
<evidence type="ECO:0000256" key="1">
    <source>
        <dbReference type="SAM" id="MobiDB-lite"/>
    </source>
</evidence>
<dbReference type="AlphaFoldDB" id="A0A6N2NHY7"/>
<proteinExistence type="predicted"/>
<sequence>METGAECDGVVCACTCKGASRVVVGVTIRLRAGTLEHLRVHGRLARCWRVILAAAAVLRLPKCLAGAPASTAALSPQLRRALPIQVRGVAPAPLHSTWPEPQSAVAHEPWPEESKLQPVRPQKRPDQPVGTWKERELPLVSSKPVLSSFGLPRIPGQTEESHLLANFRKSNQLSLPSKMKSRLRKTAR</sequence>
<organism evidence="2">
    <name type="scientific">Salix viminalis</name>
    <name type="common">Common osier</name>
    <name type="synonym">Basket willow</name>
    <dbReference type="NCBI Taxonomy" id="40686"/>
    <lineage>
        <taxon>Eukaryota</taxon>
        <taxon>Viridiplantae</taxon>
        <taxon>Streptophyta</taxon>
        <taxon>Embryophyta</taxon>
        <taxon>Tracheophyta</taxon>
        <taxon>Spermatophyta</taxon>
        <taxon>Magnoliopsida</taxon>
        <taxon>eudicotyledons</taxon>
        <taxon>Gunneridae</taxon>
        <taxon>Pentapetalae</taxon>
        <taxon>rosids</taxon>
        <taxon>fabids</taxon>
        <taxon>Malpighiales</taxon>
        <taxon>Salicaceae</taxon>
        <taxon>Saliceae</taxon>
        <taxon>Salix</taxon>
    </lineage>
</organism>
<name>A0A6N2NHY7_SALVM</name>
<reference evidence="2" key="1">
    <citation type="submission" date="2019-03" db="EMBL/GenBank/DDBJ databases">
        <authorList>
            <person name="Mank J."/>
            <person name="Almeida P."/>
        </authorList>
    </citation>
    <scope>NUCLEOTIDE SEQUENCE</scope>
    <source>
        <strain evidence="2">78183</strain>
    </source>
</reference>
<protein>
    <submittedName>
        <fullName evidence="2">Uncharacterized protein</fullName>
    </submittedName>
</protein>
<accession>A0A6N2NHY7</accession>
<feature type="region of interest" description="Disordered" evidence="1">
    <location>
        <begin position="169"/>
        <end position="188"/>
    </location>
</feature>
<evidence type="ECO:0000313" key="2">
    <source>
        <dbReference type="EMBL" id="VFU61522.1"/>
    </source>
</evidence>
<gene>
    <name evidence="2" type="ORF">SVIM_LOCUS460736</name>
</gene>
<feature type="region of interest" description="Disordered" evidence="1">
    <location>
        <begin position="93"/>
        <end position="133"/>
    </location>
</feature>